<name>A0A1F6ME66_9BACT</name>
<evidence type="ECO:0000313" key="2">
    <source>
        <dbReference type="EMBL" id="OGH69763.1"/>
    </source>
</evidence>
<evidence type="ECO:0000256" key="1">
    <source>
        <dbReference type="ARBA" id="ARBA00023125"/>
    </source>
</evidence>
<dbReference type="GO" id="GO:0003677">
    <property type="term" value="F:DNA binding"/>
    <property type="evidence" value="ECO:0007669"/>
    <property type="project" value="UniProtKB-KW"/>
</dbReference>
<dbReference type="Pfam" id="PF02575">
    <property type="entry name" value="YbaB_DNA_bd"/>
    <property type="match status" value="1"/>
</dbReference>
<dbReference type="EMBL" id="MFQE01000064">
    <property type="protein sequence ID" value="OGH69763.1"/>
    <property type="molecule type" value="Genomic_DNA"/>
</dbReference>
<comment type="caution">
    <text evidence="2">The sequence shown here is derived from an EMBL/GenBank/DDBJ whole genome shotgun (WGS) entry which is preliminary data.</text>
</comment>
<dbReference type="NCBIfam" id="TIGR00103">
    <property type="entry name" value="DNA_YbaB_EbfC"/>
    <property type="match status" value="1"/>
</dbReference>
<dbReference type="SUPFAM" id="SSF82607">
    <property type="entry name" value="YbaB-like"/>
    <property type="match status" value="1"/>
</dbReference>
<dbReference type="STRING" id="1798683.A3C90_04830"/>
<protein>
    <submittedName>
        <fullName evidence="2">Nucleoid-associated protein, YbaB/EbfC family</fullName>
    </submittedName>
</protein>
<keyword evidence="1" id="KW-0238">DNA-binding</keyword>
<accession>A0A1F6ME66</accession>
<dbReference type="InterPro" id="IPR004401">
    <property type="entry name" value="YbaB/EbfC"/>
</dbReference>
<dbReference type="PIRSF" id="PIRSF004555">
    <property type="entry name" value="UCP004555"/>
    <property type="match status" value="1"/>
</dbReference>
<reference evidence="2 3" key="1">
    <citation type="journal article" date="2016" name="Nat. Commun.">
        <title>Thousands of microbial genomes shed light on interconnected biogeochemical processes in an aquifer system.</title>
        <authorList>
            <person name="Anantharaman K."/>
            <person name="Brown C.T."/>
            <person name="Hug L.A."/>
            <person name="Sharon I."/>
            <person name="Castelle C.J."/>
            <person name="Probst A.J."/>
            <person name="Thomas B.C."/>
            <person name="Singh A."/>
            <person name="Wilkins M.J."/>
            <person name="Karaoz U."/>
            <person name="Brodie E.L."/>
            <person name="Williams K.H."/>
            <person name="Hubbard S.S."/>
            <person name="Banfield J.F."/>
        </authorList>
    </citation>
    <scope>NUCLEOTIDE SEQUENCE [LARGE SCALE GENOMIC DNA]</scope>
</reference>
<dbReference type="PANTHER" id="PTHR33449">
    <property type="entry name" value="NUCLEOID-ASSOCIATED PROTEIN YBAB"/>
    <property type="match status" value="1"/>
</dbReference>
<gene>
    <name evidence="2" type="ORF">A3C90_04830</name>
</gene>
<dbReference type="Gene3D" id="3.30.1310.10">
    <property type="entry name" value="Nucleoid-associated protein YbaB-like domain"/>
    <property type="match status" value="1"/>
</dbReference>
<organism evidence="2 3">
    <name type="scientific">Candidatus Magasanikbacteria bacterium RIFCSPHIGHO2_02_FULL_51_14</name>
    <dbReference type="NCBI Taxonomy" id="1798683"/>
    <lineage>
        <taxon>Bacteria</taxon>
        <taxon>Candidatus Magasanikiibacteriota</taxon>
    </lineage>
</organism>
<dbReference type="AlphaFoldDB" id="A0A1F6ME66"/>
<sequence length="100" mass="10919">MFTKLKQFKDMRSQAKQLQSKLSGESVTVRSAGDKIVMTMDGNLQLTGLAIDDELLSPANKAKLQDGVKDAHKDALSKIQRIMAVKMKEMGGLPKMPGLS</sequence>
<dbReference type="InterPro" id="IPR036894">
    <property type="entry name" value="YbaB-like_sf"/>
</dbReference>
<dbReference type="PANTHER" id="PTHR33449:SF1">
    <property type="entry name" value="NUCLEOID-ASSOCIATED PROTEIN YBAB"/>
    <property type="match status" value="1"/>
</dbReference>
<dbReference type="Proteomes" id="UP000177457">
    <property type="component" value="Unassembled WGS sequence"/>
</dbReference>
<proteinExistence type="predicted"/>
<evidence type="ECO:0000313" key="3">
    <source>
        <dbReference type="Proteomes" id="UP000177457"/>
    </source>
</evidence>